<reference evidence="5" key="1">
    <citation type="submission" date="2018-08" db="EMBL/GenBank/DDBJ databases">
        <authorList>
            <person name="Kim S.-J."/>
            <person name="Jung G.-Y."/>
        </authorList>
    </citation>
    <scope>NUCLEOTIDE SEQUENCE [LARGE SCALE GENOMIC DNA]</scope>
    <source>
        <strain evidence="5">GY_H</strain>
    </source>
</reference>
<dbReference type="Gene3D" id="3.30.390.10">
    <property type="entry name" value="Enolase-like, N-terminal domain"/>
    <property type="match status" value="1"/>
</dbReference>
<organism evidence="4 5">
    <name type="scientific">Undibacter mobilis</name>
    <dbReference type="NCBI Taxonomy" id="2292256"/>
    <lineage>
        <taxon>Bacteria</taxon>
        <taxon>Pseudomonadati</taxon>
        <taxon>Pseudomonadota</taxon>
        <taxon>Alphaproteobacteria</taxon>
        <taxon>Hyphomicrobiales</taxon>
        <taxon>Nitrobacteraceae</taxon>
        <taxon>Undibacter</taxon>
    </lineage>
</organism>
<evidence type="ECO:0000259" key="3">
    <source>
        <dbReference type="SMART" id="SM00922"/>
    </source>
</evidence>
<dbReference type="InterPro" id="IPR029017">
    <property type="entry name" value="Enolase-like_N"/>
</dbReference>
<evidence type="ECO:0000256" key="2">
    <source>
        <dbReference type="ARBA" id="ARBA00022723"/>
    </source>
</evidence>
<dbReference type="OrthoDB" id="9775913at2"/>
<name>A0A371BAN6_9BRAD</name>
<dbReference type="PANTHER" id="PTHR48080">
    <property type="entry name" value="D-GALACTONATE DEHYDRATASE-RELATED"/>
    <property type="match status" value="1"/>
</dbReference>
<evidence type="ECO:0000256" key="1">
    <source>
        <dbReference type="ARBA" id="ARBA00008031"/>
    </source>
</evidence>
<dbReference type="SMART" id="SM00922">
    <property type="entry name" value="MR_MLE"/>
    <property type="match status" value="1"/>
</dbReference>
<evidence type="ECO:0000313" key="4">
    <source>
        <dbReference type="EMBL" id="RDV04685.1"/>
    </source>
</evidence>
<dbReference type="Pfam" id="PF13378">
    <property type="entry name" value="MR_MLE_C"/>
    <property type="match status" value="1"/>
</dbReference>
<keyword evidence="2" id="KW-0479">Metal-binding</keyword>
<protein>
    <recommendedName>
        <fullName evidence="3">Mandelate racemase/muconate lactonizing enzyme C-terminal domain-containing protein</fullName>
    </recommendedName>
</protein>
<dbReference type="InterPro" id="IPR029065">
    <property type="entry name" value="Enolase_C-like"/>
</dbReference>
<dbReference type="GO" id="GO:0003824">
    <property type="term" value="F:catalytic activity"/>
    <property type="evidence" value="ECO:0007669"/>
    <property type="project" value="UniProtKB-ARBA"/>
</dbReference>
<dbReference type="SFLD" id="SFLDF00009">
    <property type="entry name" value="o-succinylbenzoate_synthase"/>
    <property type="match status" value="1"/>
</dbReference>
<dbReference type="InterPro" id="IPR036849">
    <property type="entry name" value="Enolase-like_C_sf"/>
</dbReference>
<dbReference type="Proteomes" id="UP000263993">
    <property type="component" value="Unassembled WGS sequence"/>
</dbReference>
<dbReference type="Pfam" id="PF02746">
    <property type="entry name" value="MR_MLE_N"/>
    <property type="match status" value="1"/>
</dbReference>
<proteinExistence type="inferred from homology"/>
<dbReference type="SFLD" id="SFLDG00180">
    <property type="entry name" value="muconate_cycloisomerase"/>
    <property type="match status" value="1"/>
</dbReference>
<dbReference type="InterPro" id="IPR034593">
    <property type="entry name" value="DgoD-like"/>
</dbReference>
<feature type="domain" description="Mandelate racemase/muconate lactonizing enzyme C-terminal" evidence="3">
    <location>
        <begin position="181"/>
        <end position="276"/>
    </location>
</feature>
<dbReference type="SUPFAM" id="SSF51604">
    <property type="entry name" value="Enolase C-terminal domain-like"/>
    <property type="match status" value="1"/>
</dbReference>
<dbReference type="Gene3D" id="3.20.20.120">
    <property type="entry name" value="Enolase-like C-terminal domain"/>
    <property type="match status" value="1"/>
</dbReference>
<dbReference type="InterPro" id="IPR013341">
    <property type="entry name" value="Mandelate_racemase_N_dom"/>
</dbReference>
<dbReference type="SUPFAM" id="SSF54826">
    <property type="entry name" value="Enolase N-terminal domain-like"/>
    <property type="match status" value="1"/>
</dbReference>
<accession>A0A371BAN6</accession>
<dbReference type="AlphaFoldDB" id="A0A371BAN6"/>
<gene>
    <name evidence="4" type="ORF">DXH78_09000</name>
</gene>
<evidence type="ECO:0000313" key="5">
    <source>
        <dbReference type="Proteomes" id="UP000263993"/>
    </source>
</evidence>
<dbReference type="InterPro" id="IPR013342">
    <property type="entry name" value="Mandelate_racemase_C"/>
</dbReference>
<dbReference type="GO" id="GO:0046872">
    <property type="term" value="F:metal ion binding"/>
    <property type="evidence" value="ECO:0007669"/>
    <property type="project" value="UniProtKB-KW"/>
</dbReference>
<keyword evidence="5" id="KW-1185">Reference proteome</keyword>
<dbReference type="SFLD" id="SFLDS00001">
    <property type="entry name" value="Enolase"/>
    <property type="match status" value="1"/>
</dbReference>
<dbReference type="PANTHER" id="PTHR48080:SF3">
    <property type="entry name" value="ENOLASE SUPERFAMILY MEMBER DDB_G0284701"/>
    <property type="match status" value="1"/>
</dbReference>
<comment type="caution">
    <text evidence="4">The sequence shown here is derived from an EMBL/GenBank/DDBJ whole genome shotgun (WGS) entry which is preliminary data.</text>
</comment>
<comment type="similarity">
    <text evidence="1">Belongs to the mandelate racemase/muconate lactonizing enzyme family.</text>
</comment>
<sequence length="403" mass="41911">MRDAGRCATRALKLCLTSDCTRAECKGDDAVTDPGAPESKIVALDCFPIKLPLKKPMKLAGSLVHDASILYLRLRSASGVEGWGEAIADPGNAGETVRGMQAMIEARLKPLVIGQSAFDRISIVRAMAASVFANGGAIGAIDMALLDLVGKLKGIAAVDVLGGAYRTSVKTLSIVGGYDQASVLKDVAELLDAGVDCFKLKVGSGLVRDDVAMVKAVRGAIGDDRFLCVDANMAWDIPAALQFACGAADYGLAYLEQPIAADNYRMALLAAQTPVPISADESIHGLNDVTALRDLKAVAGMSLKSIKLGGPTELTRVATICDGFGLSVGVAMMMETSLSTAAMIHTSCALPQIDWLLNVGVAFLAEDPIGPGGPSMLGTVTCPQGPGLGITVDEGELQRFMLR</sequence>
<dbReference type="EMBL" id="QRGO01000001">
    <property type="protein sequence ID" value="RDV04685.1"/>
    <property type="molecule type" value="Genomic_DNA"/>
</dbReference>